<protein>
    <submittedName>
        <fullName evidence="2 3">Uncharacterized protein</fullName>
    </submittedName>
</protein>
<dbReference type="EnsemblMetazoa" id="CapteT208842">
    <property type="protein sequence ID" value="CapteP208842"/>
    <property type="gene ID" value="CapteG208842"/>
</dbReference>
<reference evidence="2 4" key="2">
    <citation type="journal article" date="2013" name="Nature">
        <title>Insights into bilaterian evolution from three spiralian genomes.</title>
        <authorList>
            <person name="Simakov O."/>
            <person name="Marletaz F."/>
            <person name="Cho S.J."/>
            <person name="Edsinger-Gonzales E."/>
            <person name="Havlak P."/>
            <person name="Hellsten U."/>
            <person name="Kuo D.H."/>
            <person name="Larsson T."/>
            <person name="Lv J."/>
            <person name="Arendt D."/>
            <person name="Savage R."/>
            <person name="Osoegawa K."/>
            <person name="de Jong P."/>
            <person name="Grimwood J."/>
            <person name="Chapman J.A."/>
            <person name="Shapiro H."/>
            <person name="Aerts A."/>
            <person name="Otillar R.P."/>
            <person name="Terry A.Y."/>
            <person name="Boore J.L."/>
            <person name="Grigoriev I.V."/>
            <person name="Lindberg D.R."/>
            <person name="Seaver E.C."/>
            <person name="Weisblat D.A."/>
            <person name="Putnam N.H."/>
            <person name="Rokhsar D.S."/>
        </authorList>
    </citation>
    <scope>NUCLEOTIDE SEQUENCE</scope>
    <source>
        <strain evidence="2 4">I ESC-2004</strain>
    </source>
</reference>
<evidence type="ECO:0000313" key="3">
    <source>
        <dbReference type="EnsemblMetazoa" id="CapteP208842"/>
    </source>
</evidence>
<dbReference type="OrthoDB" id="6273859at2759"/>
<dbReference type="InterPro" id="IPR000884">
    <property type="entry name" value="TSP1_rpt"/>
</dbReference>
<dbReference type="SUPFAM" id="SSF82895">
    <property type="entry name" value="TSP-1 type 1 repeat"/>
    <property type="match status" value="1"/>
</dbReference>
<feature type="compositionally biased region" description="Polar residues" evidence="1">
    <location>
        <begin position="276"/>
        <end position="289"/>
    </location>
</feature>
<feature type="region of interest" description="Disordered" evidence="1">
    <location>
        <begin position="125"/>
        <end position="307"/>
    </location>
</feature>
<accession>R7UF74</accession>
<dbReference type="Proteomes" id="UP000014760">
    <property type="component" value="Unassembled WGS sequence"/>
</dbReference>
<name>R7UF74_CAPTE</name>
<sequence>MQHFFTQREAMIHEGCLILLLKKRTMKVRMSCLVACCTEKTCNHAEEPGNSNNCKLLDQSNKDSYAKECTDNGQCVMTNDYDTKEVNLGGEKCKTQGYLTPTSTTTKKTNEAKVTESQTTTTIIKFNEQTTTPELTPSPTESTEATTISPSQIASYQPETTTKEDDKTLTSSRNVSPSEKYPDQTETTTEVDDQPTTLSSTESPSERYADQSEATTEVDDQPTTLSSTKSPPELYTDQSETTTEVDDQPTTLSSTESPPEKYADKYKSETSAGVGDQSTTSSKAELSTETENDISKAPTGANHQPATSSIAKLTENQPGDLKDVSENIPSMLPTESTMLLASIAATTAGQPMAQTDELTLKWETWTNWTVCHLGSDGSFQRTRIKLCSVVGHEETHNTTCNRILKGEISNQTIALLYGVHTEVCIPDVDGQWGEWTTWSRCSASCGQGTKSRTRQCVRQMGNGRACADSSNLQHELCQNEECSSE</sequence>
<dbReference type="Gene3D" id="2.20.100.10">
    <property type="entry name" value="Thrombospondin type-1 (TSP1) repeat"/>
    <property type="match status" value="1"/>
</dbReference>
<evidence type="ECO:0000313" key="2">
    <source>
        <dbReference type="EMBL" id="ELU02418.1"/>
    </source>
</evidence>
<gene>
    <name evidence="2" type="ORF">CAPTEDRAFT_208842</name>
</gene>
<dbReference type="EMBL" id="AMQN01008852">
    <property type="status" value="NOT_ANNOTATED_CDS"/>
    <property type="molecule type" value="Genomic_DNA"/>
</dbReference>
<dbReference type="InterPro" id="IPR036383">
    <property type="entry name" value="TSP1_rpt_sf"/>
</dbReference>
<evidence type="ECO:0000313" key="4">
    <source>
        <dbReference type="Proteomes" id="UP000014760"/>
    </source>
</evidence>
<proteinExistence type="predicted"/>
<organism evidence="2">
    <name type="scientific">Capitella teleta</name>
    <name type="common">Polychaete worm</name>
    <dbReference type="NCBI Taxonomy" id="283909"/>
    <lineage>
        <taxon>Eukaryota</taxon>
        <taxon>Metazoa</taxon>
        <taxon>Spiralia</taxon>
        <taxon>Lophotrochozoa</taxon>
        <taxon>Annelida</taxon>
        <taxon>Polychaeta</taxon>
        <taxon>Sedentaria</taxon>
        <taxon>Scolecida</taxon>
        <taxon>Capitellidae</taxon>
        <taxon>Capitella</taxon>
    </lineage>
</organism>
<dbReference type="OMA" id="MESETCF"/>
<dbReference type="EMBL" id="KB304086">
    <property type="protein sequence ID" value="ELU02418.1"/>
    <property type="molecule type" value="Genomic_DNA"/>
</dbReference>
<dbReference type="HOGENOM" id="CLU_563342_0_0_1"/>
<dbReference type="EMBL" id="AMQN01008851">
    <property type="status" value="NOT_ANNOTATED_CDS"/>
    <property type="molecule type" value="Genomic_DNA"/>
</dbReference>
<feature type="compositionally biased region" description="Low complexity" evidence="1">
    <location>
        <begin position="184"/>
        <end position="203"/>
    </location>
</feature>
<keyword evidence="4" id="KW-1185">Reference proteome</keyword>
<dbReference type="AlphaFoldDB" id="R7UF74"/>
<evidence type="ECO:0000256" key="1">
    <source>
        <dbReference type="SAM" id="MobiDB-lite"/>
    </source>
</evidence>
<dbReference type="Pfam" id="PF00090">
    <property type="entry name" value="TSP_1"/>
    <property type="match status" value="1"/>
</dbReference>
<dbReference type="SMART" id="SM00209">
    <property type="entry name" value="TSP1"/>
    <property type="match status" value="1"/>
</dbReference>
<reference evidence="3" key="3">
    <citation type="submission" date="2015-06" db="UniProtKB">
        <authorList>
            <consortium name="EnsemblMetazoa"/>
        </authorList>
    </citation>
    <scope>IDENTIFICATION</scope>
</reference>
<feature type="compositionally biased region" description="Polar residues" evidence="1">
    <location>
        <begin position="221"/>
        <end position="257"/>
    </location>
</feature>
<feature type="compositionally biased region" description="Low complexity" evidence="1">
    <location>
        <begin position="128"/>
        <end position="151"/>
    </location>
</feature>
<feature type="non-terminal residue" evidence="2">
    <location>
        <position position="485"/>
    </location>
</feature>
<dbReference type="PROSITE" id="PS50092">
    <property type="entry name" value="TSP1"/>
    <property type="match status" value="1"/>
</dbReference>
<reference evidence="4" key="1">
    <citation type="submission" date="2012-12" db="EMBL/GenBank/DDBJ databases">
        <authorList>
            <person name="Hellsten U."/>
            <person name="Grimwood J."/>
            <person name="Chapman J.A."/>
            <person name="Shapiro H."/>
            <person name="Aerts A."/>
            <person name="Otillar R.P."/>
            <person name="Terry A.Y."/>
            <person name="Boore J.L."/>
            <person name="Simakov O."/>
            <person name="Marletaz F."/>
            <person name="Cho S.-J."/>
            <person name="Edsinger-Gonzales E."/>
            <person name="Havlak P."/>
            <person name="Kuo D.-H."/>
            <person name="Larsson T."/>
            <person name="Lv J."/>
            <person name="Arendt D."/>
            <person name="Savage R."/>
            <person name="Osoegawa K."/>
            <person name="de Jong P."/>
            <person name="Lindberg D.R."/>
            <person name="Seaver E.C."/>
            <person name="Weisblat D.A."/>
            <person name="Putnam N.H."/>
            <person name="Grigoriev I.V."/>
            <person name="Rokhsar D.S."/>
        </authorList>
    </citation>
    <scope>NUCLEOTIDE SEQUENCE</scope>
    <source>
        <strain evidence="4">I ESC-2004</strain>
    </source>
</reference>
<feature type="compositionally biased region" description="Basic and acidic residues" evidence="1">
    <location>
        <begin position="258"/>
        <end position="268"/>
    </location>
</feature>